<accession>A0A2H3D1D2</accession>
<protein>
    <submittedName>
        <fullName evidence="2">Uncharacterized protein</fullName>
    </submittedName>
</protein>
<proteinExistence type="predicted"/>
<reference evidence="3" key="1">
    <citation type="journal article" date="2017" name="Nat. Ecol. Evol.">
        <title>Genome expansion and lineage-specific genetic innovations in the forest pathogenic fungi Armillaria.</title>
        <authorList>
            <person name="Sipos G."/>
            <person name="Prasanna A.N."/>
            <person name="Walter M.C."/>
            <person name="O'Connor E."/>
            <person name="Balint B."/>
            <person name="Krizsan K."/>
            <person name="Kiss B."/>
            <person name="Hess J."/>
            <person name="Varga T."/>
            <person name="Slot J."/>
            <person name="Riley R."/>
            <person name="Boka B."/>
            <person name="Rigling D."/>
            <person name="Barry K."/>
            <person name="Lee J."/>
            <person name="Mihaltcheva S."/>
            <person name="LaButti K."/>
            <person name="Lipzen A."/>
            <person name="Waldron R."/>
            <person name="Moloney N.M."/>
            <person name="Sperisen C."/>
            <person name="Kredics L."/>
            <person name="Vagvoelgyi C."/>
            <person name="Patrignani A."/>
            <person name="Fitzpatrick D."/>
            <person name="Nagy I."/>
            <person name="Doyle S."/>
            <person name="Anderson J.B."/>
            <person name="Grigoriev I.V."/>
            <person name="Gueldener U."/>
            <person name="Muensterkoetter M."/>
            <person name="Nagy L.G."/>
        </authorList>
    </citation>
    <scope>NUCLEOTIDE SEQUENCE [LARGE SCALE GENOMIC DNA]</scope>
    <source>
        <strain evidence="3">Ar21-2</strain>
    </source>
</reference>
<dbReference type="AlphaFoldDB" id="A0A2H3D1D2"/>
<dbReference type="Proteomes" id="UP000217790">
    <property type="component" value="Unassembled WGS sequence"/>
</dbReference>
<keyword evidence="3" id="KW-1185">Reference proteome</keyword>
<dbReference type="EMBL" id="KZ293670">
    <property type="protein sequence ID" value="PBK89055.1"/>
    <property type="molecule type" value="Genomic_DNA"/>
</dbReference>
<gene>
    <name evidence="2" type="ORF">ARMGADRAFT_1033636</name>
</gene>
<feature type="compositionally biased region" description="Polar residues" evidence="1">
    <location>
        <begin position="74"/>
        <end position="86"/>
    </location>
</feature>
<evidence type="ECO:0000313" key="3">
    <source>
        <dbReference type="Proteomes" id="UP000217790"/>
    </source>
</evidence>
<dbReference type="OrthoDB" id="10517985at2759"/>
<feature type="region of interest" description="Disordered" evidence="1">
    <location>
        <begin position="74"/>
        <end position="101"/>
    </location>
</feature>
<evidence type="ECO:0000256" key="1">
    <source>
        <dbReference type="SAM" id="MobiDB-lite"/>
    </source>
</evidence>
<evidence type="ECO:0000313" key="2">
    <source>
        <dbReference type="EMBL" id="PBK89055.1"/>
    </source>
</evidence>
<dbReference type="InParanoid" id="A0A2H3D1D2"/>
<name>A0A2H3D1D2_ARMGA</name>
<sequence>MPFGHSCFSVRYLTADSNRKASDYPPSARTIHLPRSPRVNGCMKIRQNPTDKDTRITDLISSVLLTSTRPLFSLDPTSPSRTLSSFQEEHNQTSRQAHPLTHPVRLQAAPQSQCPNHRQHSVDCPQTLEHKTLLKHPVGVTIVNENNRAQQRANGHHDHEELEVAQRCANRLPVLGQG</sequence>
<organism evidence="2 3">
    <name type="scientific">Armillaria gallica</name>
    <name type="common">Bulbous honey fungus</name>
    <name type="synonym">Armillaria bulbosa</name>
    <dbReference type="NCBI Taxonomy" id="47427"/>
    <lineage>
        <taxon>Eukaryota</taxon>
        <taxon>Fungi</taxon>
        <taxon>Dikarya</taxon>
        <taxon>Basidiomycota</taxon>
        <taxon>Agaricomycotina</taxon>
        <taxon>Agaricomycetes</taxon>
        <taxon>Agaricomycetidae</taxon>
        <taxon>Agaricales</taxon>
        <taxon>Marasmiineae</taxon>
        <taxon>Physalacriaceae</taxon>
        <taxon>Armillaria</taxon>
    </lineage>
</organism>